<reference evidence="1 2" key="1">
    <citation type="submission" date="2018-07" db="EMBL/GenBank/DDBJ databases">
        <title>Identification of phenol metabolism pathways in Arcobacter.</title>
        <authorList>
            <person name="Miller W.G."/>
            <person name="Yee E."/>
            <person name="Bono J.L."/>
        </authorList>
    </citation>
    <scope>NUCLEOTIDE SEQUENCE [LARGE SCALE GENOMIC DNA]</scope>
    <source>
        <strain evidence="1 2">W63</strain>
    </source>
</reference>
<dbReference type="Proteomes" id="UP000502065">
    <property type="component" value="Chromosome"/>
</dbReference>
<evidence type="ECO:0000313" key="1">
    <source>
        <dbReference type="EMBL" id="QKE26048.1"/>
    </source>
</evidence>
<dbReference type="EMBL" id="CP030944">
    <property type="protein sequence ID" value="QKE26048.1"/>
    <property type="molecule type" value="Genomic_DNA"/>
</dbReference>
<dbReference type="AlphaFoldDB" id="A0AAE7E0I4"/>
<evidence type="ECO:0000313" key="2">
    <source>
        <dbReference type="Proteomes" id="UP000502065"/>
    </source>
</evidence>
<name>A0AAE7E0I4_9BACT</name>
<protein>
    <submittedName>
        <fullName evidence="1">Uncharacterized protein</fullName>
    </submittedName>
</protein>
<organism evidence="1 2">
    <name type="scientific">Arcobacter aquimarinus</name>
    <dbReference type="NCBI Taxonomy" id="1315211"/>
    <lineage>
        <taxon>Bacteria</taxon>
        <taxon>Pseudomonadati</taxon>
        <taxon>Campylobacterota</taxon>
        <taxon>Epsilonproteobacteria</taxon>
        <taxon>Campylobacterales</taxon>
        <taxon>Arcobacteraceae</taxon>
        <taxon>Arcobacter</taxon>
    </lineage>
</organism>
<gene>
    <name evidence="1" type="ORF">AAQM_1299</name>
</gene>
<sequence length="115" mass="13580">MKYQVTYKNNNKTHYGDFEADSVNDILNFFDNVVGANVLEIREYVYENKIKNITLTDLKNQNFIFKAFNEDNSMIDIKIPLIKKSLSEDFICNFIKTNLKINNKQIKNISFKIQK</sequence>
<accession>A0AAE7E0I4</accession>
<proteinExistence type="predicted"/>
<dbReference type="KEGG" id="aaqi:AAQM_1299"/>
<dbReference type="RefSeq" id="WP_171920669.1">
    <property type="nucleotide sequence ID" value="NZ_CBCSAE010000004.1"/>
</dbReference>
<keyword evidence="2" id="KW-1185">Reference proteome</keyword>